<reference evidence="2" key="1">
    <citation type="submission" date="2018-11" db="EMBL/GenBank/DDBJ databases">
        <authorList>
            <consortium name="Pathogen Informatics"/>
        </authorList>
    </citation>
    <scope>NUCLEOTIDE SEQUENCE</scope>
</reference>
<dbReference type="Proteomes" id="UP000784294">
    <property type="component" value="Unassembled WGS sequence"/>
</dbReference>
<keyword evidence="3" id="KW-1185">Reference proteome</keyword>
<name>A0A3S5ACH2_9PLAT</name>
<evidence type="ECO:0000313" key="3">
    <source>
        <dbReference type="Proteomes" id="UP000784294"/>
    </source>
</evidence>
<sequence>SIATTGNSTAATITRTTESNQVRGAASRSGEPGPRFVEADTTVEIQEQRISEVGARDKGHKASGTEMIQAGGFFGGGRPQMQRSVGGTRYDKLQFDANRTVLTVAKEQSHLHTPQLTYEADDEEVTKSIASTQQTHL</sequence>
<feature type="compositionally biased region" description="Polar residues" evidence="1">
    <location>
        <begin position="1"/>
        <end position="22"/>
    </location>
</feature>
<gene>
    <name evidence="2" type="ORF">PXEA_LOCUS19033</name>
</gene>
<dbReference type="AlphaFoldDB" id="A0A3S5ACH2"/>
<accession>A0A3S5ACH2</accession>
<organism evidence="2 3">
    <name type="scientific">Protopolystoma xenopodis</name>
    <dbReference type="NCBI Taxonomy" id="117903"/>
    <lineage>
        <taxon>Eukaryota</taxon>
        <taxon>Metazoa</taxon>
        <taxon>Spiralia</taxon>
        <taxon>Lophotrochozoa</taxon>
        <taxon>Platyhelminthes</taxon>
        <taxon>Monogenea</taxon>
        <taxon>Polyopisthocotylea</taxon>
        <taxon>Polystomatidea</taxon>
        <taxon>Polystomatidae</taxon>
        <taxon>Protopolystoma</taxon>
    </lineage>
</organism>
<comment type="caution">
    <text evidence="2">The sequence shown here is derived from an EMBL/GenBank/DDBJ whole genome shotgun (WGS) entry which is preliminary data.</text>
</comment>
<protein>
    <submittedName>
        <fullName evidence="2">Uncharacterized protein</fullName>
    </submittedName>
</protein>
<evidence type="ECO:0000256" key="1">
    <source>
        <dbReference type="SAM" id="MobiDB-lite"/>
    </source>
</evidence>
<evidence type="ECO:0000313" key="2">
    <source>
        <dbReference type="EMBL" id="VEL25593.1"/>
    </source>
</evidence>
<feature type="compositionally biased region" description="Polar residues" evidence="1">
    <location>
        <begin position="128"/>
        <end position="137"/>
    </location>
</feature>
<proteinExistence type="predicted"/>
<dbReference type="EMBL" id="CAAALY010075008">
    <property type="protein sequence ID" value="VEL25593.1"/>
    <property type="molecule type" value="Genomic_DNA"/>
</dbReference>
<feature type="region of interest" description="Disordered" evidence="1">
    <location>
        <begin position="107"/>
        <end position="137"/>
    </location>
</feature>
<feature type="region of interest" description="Disordered" evidence="1">
    <location>
        <begin position="1"/>
        <end position="36"/>
    </location>
</feature>
<feature type="non-terminal residue" evidence="2">
    <location>
        <position position="1"/>
    </location>
</feature>